<sequence length="196" mass="21843">MSNRTETSLTQELKSHILILGGIVAFLWIIEIIDFFVFRDSLNGLGIRPHHIQGLQGIFFAPFLHGNFNHLAANTLPLIILGWFVMLRDVKDFFVVTFITMIISGLGVWLFGSPNTIHIGASGVIFGYLGFLLLRGFFERSFVSIALSLVVGWLYGGLIWGVLPSQYGISWQGHLFGFIGGVFAAQILTKFHRTKA</sequence>
<name>A0A073CDI0_PLAA1</name>
<keyword evidence="5" id="KW-0378">Hydrolase</keyword>
<dbReference type="GO" id="GO:0006508">
    <property type="term" value="P:proteolysis"/>
    <property type="evidence" value="ECO:0007669"/>
    <property type="project" value="UniProtKB-KW"/>
</dbReference>
<evidence type="ECO:0000256" key="1">
    <source>
        <dbReference type="ARBA" id="ARBA00004141"/>
    </source>
</evidence>
<feature type="transmembrane region" description="Helical" evidence="8">
    <location>
        <begin position="141"/>
        <end position="163"/>
    </location>
</feature>
<proteinExistence type="inferred from homology"/>
<dbReference type="RefSeq" id="WP_042152891.1">
    <property type="nucleotide sequence ID" value="NZ_CM002803.1"/>
</dbReference>
<protein>
    <recommendedName>
        <fullName evidence="9">Peptidase S54 rhomboid domain-containing protein</fullName>
    </recommendedName>
</protein>
<keyword evidence="7 8" id="KW-0472">Membrane</keyword>
<gene>
    <name evidence="10" type="ORF">A19Y_1250</name>
</gene>
<evidence type="ECO:0000259" key="9">
    <source>
        <dbReference type="Pfam" id="PF01694"/>
    </source>
</evidence>
<dbReference type="AlphaFoldDB" id="A0A073CDI0"/>
<evidence type="ECO:0000256" key="8">
    <source>
        <dbReference type="SAM" id="Phobius"/>
    </source>
</evidence>
<keyword evidence="3" id="KW-0645">Protease</keyword>
<dbReference type="Pfam" id="PF01694">
    <property type="entry name" value="Rhomboid"/>
    <property type="match status" value="1"/>
</dbReference>
<dbReference type="EMBL" id="CM002803">
    <property type="protein sequence ID" value="KEI66324.1"/>
    <property type="molecule type" value="Genomic_DNA"/>
</dbReference>
<feature type="transmembrane region" description="Helical" evidence="8">
    <location>
        <begin position="169"/>
        <end position="188"/>
    </location>
</feature>
<dbReference type="SUPFAM" id="SSF144091">
    <property type="entry name" value="Rhomboid-like"/>
    <property type="match status" value="1"/>
</dbReference>
<evidence type="ECO:0000313" key="10">
    <source>
        <dbReference type="EMBL" id="KEI66324.1"/>
    </source>
</evidence>
<organism evidence="10 11">
    <name type="scientific">Planktothrix agardhii (strain NIVA-CYA 126/8)</name>
    <dbReference type="NCBI Taxonomy" id="388467"/>
    <lineage>
        <taxon>Bacteria</taxon>
        <taxon>Bacillati</taxon>
        <taxon>Cyanobacteriota</taxon>
        <taxon>Cyanophyceae</taxon>
        <taxon>Oscillatoriophycideae</taxon>
        <taxon>Oscillatoriales</taxon>
        <taxon>Microcoleaceae</taxon>
        <taxon>Planktothrix</taxon>
    </lineage>
</organism>
<comment type="similarity">
    <text evidence="2">Belongs to the peptidase S54 family.</text>
</comment>
<dbReference type="PANTHER" id="PTHR43066">
    <property type="entry name" value="RHOMBOID-RELATED PROTEIN"/>
    <property type="match status" value="1"/>
</dbReference>
<comment type="subcellular location">
    <subcellularLocation>
        <location evidence="1">Membrane</location>
        <topology evidence="1">Multi-pass membrane protein</topology>
    </subcellularLocation>
</comment>
<evidence type="ECO:0000256" key="4">
    <source>
        <dbReference type="ARBA" id="ARBA00022692"/>
    </source>
</evidence>
<evidence type="ECO:0000256" key="5">
    <source>
        <dbReference type="ARBA" id="ARBA00022801"/>
    </source>
</evidence>
<feature type="transmembrane region" description="Helical" evidence="8">
    <location>
        <begin position="17"/>
        <end position="38"/>
    </location>
</feature>
<keyword evidence="4 8" id="KW-0812">Transmembrane</keyword>
<dbReference type="InterPro" id="IPR022764">
    <property type="entry name" value="Peptidase_S54_rhomboid_dom"/>
</dbReference>
<feature type="domain" description="Peptidase S54 rhomboid" evidence="9">
    <location>
        <begin position="57"/>
        <end position="189"/>
    </location>
</feature>
<evidence type="ECO:0000313" key="11">
    <source>
        <dbReference type="Proteomes" id="UP000027395"/>
    </source>
</evidence>
<dbReference type="PANTHER" id="PTHR43066:SF1">
    <property type="entry name" value="RHOMBOID PROTEIN 2"/>
    <property type="match status" value="1"/>
</dbReference>
<dbReference type="GeneID" id="77287475"/>
<keyword evidence="11" id="KW-1185">Reference proteome</keyword>
<dbReference type="InterPro" id="IPR035952">
    <property type="entry name" value="Rhomboid-like_sf"/>
</dbReference>
<dbReference type="GO" id="GO:0004252">
    <property type="term" value="F:serine-type endopeptidase activity"/>
    <property type="evidence" value="ECO:0007669"/>
    <property type="project" value="InterPro"/>
</dbReference>
<dbReference type="Gene3D" id="1.20.1540.10">
    <property type="entry name" value="Rhomboid-like"/>
    <property type="match status" value="1"/>
</dbReference>
<dbReference type="GO" id="GO:0016020">
    <property type="term" value="C:membrane"/>
    <property type="evidence" value="ECO:0007669"/>
    <property type="project" value="UniProtKB-SubCell"/>
</dbReference>
<evidence type="ECO:0000256" key="7">
    <source>
        <dbReference type="ARBA" id="ARBA00023136"/>
    </source>
</evidence>
<evidence type="ECO:0000256" key="2">
    <source>
        <dbReference type="ARBA" id="ARBA00009045"/>
    </source>
</evidence>
<accession>A0A073CDI0</accession>
<keyword evidence="6 8" id="KW-1133">Transmembrane helix</keyword>
<reference evidence="10 11" key="1">
    <citation type="journal article" date="2014" name="Appl. Environ. Microbiol.">
        <title>Elucidation of insertion elements encoded on plasmids and in vitro construction of shuttle vectors from the toxic cyanobacterium Planktothrix.</title>
        <authorList>
            <person name="Christiansen G."/>
            <person name="Goesmann A."/>
            <person name="Kurmayer R."/>
        </authorList>
    </citation>
    <scope>NUCLEOTIDE SEQUENCE [LARGE SCALE GENOMIC DNA]</scope>
    <source>
        <strain evidence="10 11">NIVA-CYA 126/8</strain>
    </source>
</reference>
<feature type="transmembrane region" description="Helical" evidence="8">
    <location>
        <begin position="93"/>
        <end position="111"/>
    </location>
</feature>
<feature type="transmembrane region" description="Helical" evidence="8">
    <location>
        <begin position="117"/>
        <end position="134"/>
    </location>
</feature>
<dbReference type="HOGENOM" id="CLU_067823_2_0_3"/>
<evidence type="ECO:0000256" key="6">
    <source>
        <dbReference type="ARBA" id="ARBA00022989"/>
    </source>
</evidence>
<dbReference type="STRING" id="388467.A19Y_1250"/>
<evidence type="ECO:0000256" key="3">
    <source>
        <dbReference type="ARBA" id="ARBA00022670"/>
    </source>
</evidence>
<feature type="transmembrane region" description="Helical" evidence="8">
    <location>
        <begin position="68"/>
        <end position="86"/>
    </location>
</feature>
<dbReference type="PATRIC" id="fig|388467.6.peg.1187"/>
<dbReference type="Proteomes" id="UP000027395">
    <property type="component" value="Chromosome"/>
</dbReference>
<dbReference type="eggNOG" id="COG0705">
    <property type="taxonomic scope" value="Bacteria"/>
</dbReference>